<proteinExistence type="predicted"/>
<evidence type="ECO:0000259" key="2">
    <source>
        <dbReference type="Pfam" id="PF13681"/>
    </source>
</evidence>
<dbReference type="InterPro" id="IPR025205">
    <property type="entry name" value="PilX/PilW_C"/>
</dbReference>
<reference evidence="4 5" key="1">
    <citation type="submission" date="2020-10" db="EMBL/GenBank/DDBJ databases">
        <title>The genome sequence of Chitinilyticum litopenaei 4Y14.</title>
        <authorList>
            <person name="Liu Y."/>
        </authorList>
    </citation>
    <scope>NUCLEOTIDE SEQUENCE [LARGE SCALE GENOMIC DNA]</scope>
    <source>
        <strain evidence="4 5">4Y14</strain>
    </source>
</reference>
<keyword evidence="5" id="KW-1185">Reference proteome</keyword>
<feature type="domain" description="Type 4 fimbrial biogenesis protein PilX N-terminal" evidence="3">
    <location>
        <begin position="12"/>
        <end position="61"/>
    </location>
</feature>
<sequence>MHYHLTPPPRQQGFVLIVALLLLVVVTILVLNGMRGTTLNEKMAGSYMDRHRAYQAAEQALRQGSALLQANAETCLDGCTNSNVVGTGPASAGGLPTSWSDTHAVAATLASGQQSSGKFVINLLPDTLRPADKTSCKAYSVMGRGQGLDSRAVVVLQTTAFVCPI</sequence>
<evidence type="ECO:0008006" key="6">
    <source>
        <dbReference type="Google" id="ProtNLM"/>
    </source>
</evidence>
<dbReference type="Proteomes" id="UP000604481">
    <property type="component" value="Unassembled WGS sequence"/>
</dbReference>
<keyword evidence="1" id="KW-0812">Transmembrane</keyword>
<dbReference type="InterPro" id="IPR025746">
    <property type="entry name" value="PilX_N_dom"/>
</dbReference>
<feature type="transmembrane region" description="Helical" evidence="1">
    <location>
        <begin position="12"/>
        <end position="33"/>
    </location>
</feature>
<evidence type="ECO:0000256" key="1">
    <source>
        <dbReference type="SAM" id="Phobius"/>
    </source>
</evidence>
<dbReference type="Pfam" id="PF13681">
    <property type="entry name" value="PilX"/>
    <property type="match status" value="1"/>
</dbReference>
<dbReference type="EMBL" id="JADFUA010000005">
    <property type="protein sequence ID" value="MBE9609748.1"/>
    <property type="molecule type" value="Genomic_DNA"/>
</dbReference>
<name>A0A8J7K8N4_9NEIS</name>
<dbReference type="Pfam" id="PF14341">
    <property type="entry name" value="PilX_N"/>
    <property type="match status" value="1"/>
</dbReference>
<evidence type="ECO:0000313" key="4">
    <source>
        <dbReference type="EMBL" id="MBE9609748.1"/>
    </source>
</evidence>
<keyword evidence="1" id="KW-1133">Transmembrane helix</keyword>
<keyword evidence="1" id="KW-0472">Membrane</keyword>
<feature type="domain" description="PilX/PilW C-terminal" evidence="2">
    <location>
        <begin position="89"/>
        <end position="159"/>
    </location>
</feature>
<dbReference type="AlphaFoldDB" id="A0A8J7K8N4"/>
<evidence type="ECO:0000259" key="3">
    <source>
        <dbReference type="Pfam" id="PF14341"/>
    </source>
</evidence>
<protein>
    <recommendedName>
        <fullName evidence="6">Type 4 fimbrial biogenesis protein PilX N-terminal domain-containing protein</fullName>
    </recommendedName>
</protein>
<dbReference type="RefSeq" id="WP_194116271.1">
    <property type="nucleotide sequence ID" value="NZ_JADFUA010000005.1"/>
</dbReference>
<accession>A0A8J7K8N4</accession>
<evidence type="ECO:0000313" key="5">
    <source>
        <dbReference type="Proteomes" id="UP000604481"/>
    </source>
</evidence>
<comment type="caution">
    <text evidence="4">The sequence shown here is derived from an EMBL/GenBank/DDBJ whole genome shotgun (WGS) entry which is preliminary data.</text>
</comment>
<organism evidence="4 5">
    <name type="scientific">Chitinilyticum piscinae</name>
    <dbReference type="NCBI Taxonomy" id="2866724"/>
    <lineage>
        <taxon>Bacteria</taxon>
        <taxon>Pseudomonadati</taxon>
        <taxon>Pseudomonadota</taxon>
        <taxon>Betaproteobacteria</taxon>
        <taxon>Neisseriales</taxon>
        <taxon>Chitinibacteraceae</taxon>
        <taxon>Chitinilyticum</taxon>
    </lineage>
</organism>
<gene>
    <name evidence="4" type="ORF">INR99_10315</name>
</gene>